<evidence type="ECO:0000313" key="7">
    <source>
        <dbReference type="Proteomes" id="UP000184694"/>
    </source>
</evidence>
<dbReference type="GO" id="GO:0006355">
    <property type="term" value="P:regulation of DNA-templated transcription"/>
    <property type="evidence" value="ECO:0007669"/>
    <property type="project" value="InterPro"/>
</dbReference>
<dbReference type="GO" id="GO:0003677">
    <property type="term" value="F:DNA binding"/>
    <property type="evidence" value="ECO:0007669"/>
    <property type="project" value="UniProtKB-KW"/>
</dbReference>
<dbReference type="InterPro" id="IPR036388">
    <property type="entry name" value="WH-like_DNA-bd_sf"/>
</dbReference>
<proteinExistence type="predicted"/>
<evidence type="ECO:0000256" key="2">
    <source>
        <dbReference type="ARBA" id="ARBA00023125"/>
    </source>
</evidence>
<reference evidence="7" key="1">
    <citation type="submission" date="2016-11" db="EMBL/GenBank/DDBJ databases">
        <authorList>
            <person name="Varghese N."/>
            <person name="Submissions S."/>
        </authorList>
    </citation>
    <scope>NUCLEOTIDE SEQUENCE [LARGE SCALE GENOMIC DNA]</scope>
    <source>
        <strain evidence="7">DSM 17456</strain>
    </source>
</reference>
<protein>
    <submittedName>
        <fullName evidence="6">PAS domain S-box-containing protein</fullName>
    </submittedName>
</protein>
<organism evidence="6 7">
    <name type="scientific">Halodesulfovibrio marinisediminis DSM 17456</name>
    <dbReference type="NCBI Taxonomy" id="1121457"/>
    <lineage>
        <taxon>Bacteria</taxon>
        <taxon>Pseudomonadati</taxon>
        <taxon>Thermodesulfobacteriota</taxon>
        <taxon>Desulfovibrionia</taxon>
        <taxon>Desulfovibrionales</taxon>
        <taxon>Desulfovibrionaceae</taxon>
        <taxon>Halodesulfovibrio</taxon>
    </lineage>
</organism>
<keyword evidence="4" id="KW-0175">Coiled coil</keyword>
<dbReference type="InterPro" id="IPR000792">
    <property type="entry name" value="Tscrpt_reg_LuxR_C"/>
</dbReference>
<dbReference type="SMART" id="SM00421">
    <property type="entry name" value="HTH_LUXR"/>
    <property type="match status" value="1"/>
</dbReference>
<accession>A0A1N6GPZ6</accession>
<dbReference type="InterPro" id="IPR016032">
    <property type="entry name" value="Sig_transdc_resp-reg_C-effctor"/>
</dbReference>
<evidence type="ECO:0000256" key="4">
    <source>
        <dbReference type="SAM" id="Coils"/>
    </source>
</evidence>
<dbReference type="CDD" id="cd06170">
    <property type="entry name" value="LuxR_C_like"/>
    <property type="match status" value="1"/>
</dbReference>
<name>A0A1N6GPZ6_9BACT</name>
<dbReference type="InterPro" id="IPR035965">
    <property type="entry name" value="PAS-like_dom_sf"/>
</dbReference>
<evidence type="ECO:0000256" key="3">
    <source>
        <dbReference type="ARBA" id="ARBA00023163"/>
    </source>
</evidence>
<dbReference type="Gene3D" id="3.30.450.20">
    <property type="entry name" value="PAS domain"/>
    <property type="match status" value="1"/>
</dbReference>
<gene>
    <name evidence="6" type="ORF">SAMN02745161_1731</name>
</gene>
<dbReference type="InterPro" id="IPR000014">
    <property type="entry name" value="PAS"/>
</dbReference>
<dbReference type="CDD" id="cd00130">
    <property type="entry name" value="PAS"/>
    <property type="match status" value="1"/>
</dbReference>
<dbReference type="AlphaFoldDB" id="A0A1N6GPZ6"/>
<dbReference type="NCBIfam" id="TIGR00229">
    <property type="entry name" value="sensory_box"/>
    <property type="match status" value="1"/>
</dbReference>
<dbReference type="RefSeq" id="WP_074216542.1">
    <property type="nucleotide sequence ID" value="NZ_FSRG01000005.1"/>
</dbReference>
<dbReference type="Pfam" id="PF00196">
    <property type="entry name" value="GerE"/>
    <property type="match status" value="1"/>
</dbReference>
<dbReference type="Proteomes" id="UP000184694">
    <property type="component" value="Unassembled WGS sequence"/>
</dbReference>
<evidence type="ECO:0000259" key="5">
    <source>
        <dbReference type="PROSITE" id="PS50043"/>
    </source>
</evidence>
<evidence type="ECO:0000313" key="6">
    <source>
        <dbReference type="EMBL" id="SIO09599.1"/>
    </source>
</evidence>
<dbReference type="EMBL" id="FSRG01000005">
    <property type="protein sequence ID" value="SIO09599.1"/>
    <property type="molecule type" value="Genomic_DNA"/>
</dbReference>
<dbReference type="Pfam" id="PF00989">
    <property type="entry name" value="PAS"/>
    <property type="match status" value="1"/>
</dbReference>
<dbReference type="OrthoDB" id="9797341at2"/>
<sequence length="404" mass="45539">MKEKLLNLIEPESEDVFQELTDFIEDVVLFCDDHGVVIKKSIGARNFWGFEVTNKPLWSLLGVSVGNINKFLSKYPAGRTCRITLKDKGPCNLWIMPIPQLLAPNGGFVATLTPLTELYEPYEEYLQDNIAARKDSFKLFAALFDAAPDATILVDESFDILSANPKAVRVFALDQLEESSISFLDIISKPLRQIASLGIDRLRSGKTWCAELVAQGVSGEEVPVAIRAKRVRLSDQLLFQIILKDLSLRTELEENLKDREEELESMDNTLRTVIRTIEEEKQEYRDEVLGQVKQYVLPTIDKIAEVPSQDLRKSYSGILKSRIEGIVESGSEVSDELLSLSARQLEICQLICVGMKGKEIAELLNISFETLQSHRKNIRKKLKLCGTKISLAAYLANRTDLENE</sequence>
<keyword evidence="7" id="KW-1185">Reference proteome</keyword>
<dbReference type="PRINTS" id="PR00038">
    <property type="entry name" value="HTHLUXR"/>
</dbReference>
<dbReference type="PANTHER" id="PTHR44688:SF16">
    <property type="entry name" value="DNA-BINDING TRANSCRIPTIONAL ACTIVATOR DEVR_DOSR"/>
    <property type="match status" value="1"/>
</dbReference>
<feature type="domain" description="HTH luxR-type" evidence="5">
    <location>
        <begin position="333"/>
        <end position="399"/>
    </location>
</feature>
<dbReference type="InterPro" id="IPR013767">
    <property type="entry name" value="PAS_fold"/>
</dbReference>
<dbReference type="SUPFAM" id="SSF46894">
    <property type="entry name" value="C-terminal effector domain of the bipartite response regulators"/>
    <property type="match status" value="1"/>
</dbReference>
<keyword evidence="2" id="KW-0238">DNA-binding</keyword>
<dbReference type="SMART" id="SM00091">
    <property type="entry name" value="PAS"/>
    <property type="match status" value="1"/>
</dbReference>
<dbReference type="STRING" id="1121457.SAMN02745161_1731"/>
<keyword evidence="1" id="KW-0805">Transcription regulation</keyword>
<evidence type="ECO:0000256" key="1">
    <source>
        <dbReference type="ARBA" id="ARBA00023015"/>
    </source>
</evidence>
<keyword evidence="3" id="KW-0804">Transcription</keyword>
<dbReference type="PROSITE" id="PS50043">
    <property type="entry name" value="HTH_LUXR_2"/>
    <property type="match status" value="1"/>
</dbReference>
<feature type="coiled-coil region" evidence="4">
    <location>
        <begin position="249"/>
        <end position="283"/>
    </location>
</feature>
<dbReference type="Gene3D" id="1.10.10.10">
    <property type="entry name" value="Winged helix-like DNA-binding domain superfamily/Winged helix DNA-binding domain"/>
    <property type="match status" value="1"/>
</dbReference>
<dbReference type="PANTHER" id="PTHR44688">
    <property type="entry name" value="DNA-BINDING TRANSCRIPTIONAL ACTIVATOR DEVR_DOSR"/>
    <property type="match status" value="1"/>
</dbReference>
<dbReference type="SUPFAM" id="SSF55785">
    <property type="entry name" value="PYP-like sensor domain (PAS domain)"/>
    <property type="match status" value="1"/>
</dbReference>